<comment type="subcellular location">
    <subcellularLocation>
        <location evidence="1">Cell membrane</location>
        <topology evidence="1">Multi-pass membrane protein</topology>
    </subcellularLocation>
</comment>
<evidence type="ECO:0000259" key="11">
    <source>
        <dbReference type="Pfam" id="PF22572"/>
    </source>
</evidence>
<feature type="signal peptide" evidence="10">
    <location>
        <begin position="1"/>
        <end position="20"/>
    </location>
</feature>
<keyword evidence="3" id="KW-0472">Membrane</keyword>
<organism evidence="12 13">
    <name type="scientific">Ranitomeya imitator</name>
    <name type="common">mimic poison frog</name>
    <dbReference type="NCBI Taxonomy" id="111125"/>
    <lineage>
        <taxon>Eukaryota</taxon>
        <taxon>Metazoa</taxon>
        <taxon>Chordata</taxon>
        <taxon>Craniata</taxon>
        <taxon>Vertebrata</taxon>
        <taxon>Euteleostomi</taxon>
        <taxon>Amphibia</taxon>
        <taxon>Batrachia</taxon>
        <taxon>Anura</taxon>
        <taxon>Neobatrachia</taxon>
        <taxon>Hyloidea</taxon>
        <taxon>Dendrobatidae</taxon>
        <taxon>Dendrobatinae</taxon>
        <taxon>Ranitomeya</taxon>
    </lineage>
</organism>
<evidence type="ECO:0000256" key="6">
    <source>
        <dbReference type="ARBA" id="ARBA00023170"/>
    </source>
</evidence>
<comment type="caution">
    <text evidence="12">The sequence shown here is derived from an EMBL/GenBank/DDBJ whole genome shotgun (WGS) entry which is preliminary data.</text>
</comment>
<keyword evidence="3" id="KW-1003">Cell membrane</keyword>
<evidence type="ECO:0000256" key="4">
    <source>
        <dbReference type="ARBA" id="ARBA00022729"/>
    </source>
</evidence>
<keyword evidence="13" id="KW-1185">Reference proteome</keyword>
<dbReference type="PANTHER" id="PTHR32546:SF7">
    <property type="entry name" value="G-PROTEIN COUPLED RECEPTOR 179-RELATED"/>
    <property type="match status" value="1"/>
</dbReference>
<evidence type="ECO:0000256" key="2">
    <source>
        <dbReference type="ARBA" id="ARBA00007242"/>
    </source>
</evidence>
<feature type="region of interest" description="Disordered" evidence="9">
    <location>
        <begin position="75"/>
        <end position="105"/>
    </location>
</feature>
<dbReference type="EMBL" id="CAUEEQ010033731">
    <property type="protein sequence ID" value="CAJ0951710.1"/>
    <property type="molecule type" value="Genomic_DNA"/>
</dbReference>
<keyword evidence="4 10" id="KW-0732">Signal</keyword>
<dbReference type="Proteomes" id="UP001176940">
    <property type="component" value="Unassembled WGS sequence"/>
</dbReference>
<keyword evidence="5" id="KW-0297">G-protein coupled receptor</keyword>
<keyword evidence="8" id="KW-0807">Transducer</keyword>
<dbReference type="InterPro" id="IPR043458">
    <property type="entry name" value="GPR158/179"/>
</dbReference>
<keyword evidence="6" id="KW-0675">Receptor</keyword>
<protein>
    <recommendedName>
        <fullName evidence="11">GPR158/179 extracellular domain-containing protein</fullName>
    </recommendedName>
</protein>
<name>A0ABN9LXJ2_9NEOB</name>
<evidence type="ECO:0000256" key="3">
    <source>
        <dbReference type="ARBA" id="ARBA00022475"/>
    </source>
</evidence>
<comment type="similarity">
    <text evidence="2">Belongs to the G-protein coupled receptor 3 family.</text>
</comment>
<gene>
    <name evidence="12" type="ORF">RIMI_LOCUS13578335</name>
</gene>
<sequence length="324" mass="36583">MAVLWWALLWCHHAQHFLHANEDFQSPSWKYAIDEWTPTPSPTPSPTSLSPLPTPSVPVLVLIFPDSSPTTPVSYSFPYSPSPTTSTQTTPFEPSTPNPDQPDEEGRKAAIQFLHSGDLLSLSEANCSRRFELKDLQGSPPDTLLHHVRRPLDYLLHATNFLNMIFQASDMRESSIREDMEWYHALVRSLAGGEPHIHRAMLSFTAHPMSSNPQLLLQATKVGHEILLQDLSLSLHRVRHKIDLGNWTTFQANPSLTKAILLNDLQSLETPKWSRGDSYILDPSHVQWSKPFLECEGGRFVQGWMVSLSTAFYGLKPDLSPEFK</sequence>
<proteinExistence type="inferred from homology"/>
<dbReference type="Pfam" id="PF22572">
    <property type="entry name" value="GPR158_179_EC"/>
    <property type="match status" value="1"/>
</dbReference>
<evidence type="ECO:0000256" key="5">
    <source>
        <dbReference type="ARBA" id="ARBA00023040"/>
    </source>
</evidence>
<dbReference type="InterPro" id="IPR054714">
    <property type="entry name" value="GPR158_179_extracellular"/>
</dbReference>
<feature type="compositionally biased region" description="Low complexity" evidence="9">
    <location>
        <begin position="75"/>
        <end position="93"/>
    </location>
</feature>
<reference evidence="12" key="1">
    <citation type="submission" date="2023-07" db="EMBL/GenBank/DDBJ databases">
        <authorList>
            <person name="Stuckert A."/>
        </authorList>
    </citation>
    <scope>NUCLEOTIDE SEQUENCE</scope>
</reference>
<evidence type="ECO:0000256" key="1">
    <source>
        <dbReference type="ARBA" id="ARBA00004651"/>
    </source>
</evidence>
<evidence type="ECO:0000256" key="10">
    <source>
        <dbReference type="SAM" id="SignalP"/>
    </source>
</evidence>
<evidence type="ECO:0000313" key="13">
    <source>
        <dbReference type="Proteomes" id="UP001176940"/>
    </source>
</evidence>
<accession>A0ABN9LXJ2</accession>
<evidence type="ECO:0000256" key="9">
    <source>
        <dbReference type="SAM" id="MobiDB-lite"/>
    </source>
</evidence>
<evidence type="ECO:0000313" key="12">
    <source>
        <dbReference type="EMBL" id="CAJ0951710.1"/>
    </source>
</evidence>
<dbReference type="PANTHER" id="PTHR32546">
    <property type="entry name" value="G-PROTEIN COUPLED RECEPTOR 158-RELATED"/>
    <property type="match status" value="1"/>
</dbReference>
<evidence type="ECO:0000256" key="7">
    <source>
        <dbReference type="ARBA" id="ARBA00023180"/>
    </source>
</evidence>
<evidence type="ECO:0000256" key="8">
    <source>
        <dbReference type="ARBA" id="ARBA00023224"/>
    </source>
</evidence>
<feature type="domain" description="GPR158/179 extracellular" evidence="11">
    <location>
        <begin position="287"/>
        <end position="324"/>
    </location>
</feature>
<feature type="chain" id="PRO_5046805459" description="GPR158/179 extracellular domain-containing protein" evidence="10">
    <location>
        <begin position="21"/>
        <end position="324"/>
    </location>
</feature>
<keyword evidence="7" id="KW-0325">Glycoprotein</keyword>